<dbReference type="Proteomes" id="UP000692954">
    <property type="component" value="Unassembled WGS sequence"/>
</dbReference>
<dbReference type="AlphaFoldDB" id="A0A8S1QQG3"/>
<name>A0A8S1QQG3_9CILI</name>
<evidence type="ECO:0000313" key="1">
    <source>
        <dbReference type="EMBL" id="CAD8117025.1"/>
    </source>
</evidence>
<keyword evidence="2" id="KW-1185">Reference proteome</keyword>
<dbReference type="OrthoDB" id="290274at2759"/>
<sequence>MIIKNWKEIEKLVLNITLSFFMEQLENLENRRLLLAYQALFDAQDLKFIHLQLFNSQYLAKTSQFTMVRILQAKSFVLEQINIYPASQDILLTVIESIIYLSEQEVVRYQDQSTRIKQKNAIYENLLRKSLDRPIEVTENKSKSVEKPYDYSYNKMMYKKLKQEAFKMLSASVQIEDVNSLVDNYKLIKSTDTTDVPLKQMPKSSLHNYYVTQILKPIGMNAYKLSIMDIQKNKEIFFDTFKNQNDCLKIVKEIKSEYKIQEKSILINKTETKIFINSLKISTPKLGEHLKSIQKVSPKKLNF</sequence>
<reference evidence="1" key="1">
    <citation type="submission" date="2021-01" db="EMBL/GenBank/DDBJ databases">
        <authorList>
            <consortium name="Genoscope - CEA"/>
            <person name="William W."/>
        </authorList>
    </citation>
    <scope>NUCLEOTIDE SEQUENCE</scope>
</reference>
<evidence type="ECO:0000313" key="2">
    <source>
        <dbReference type="Proteomes" id="UP000692954"/>
    </source>
</evidence>
<dbReference type="EMBL" id="CAJJDN010000112">
    <property type="protein sequence ID" value="CAD8117025.1"/>
    <property type="molecule type" value="Genomic_DNA"/>
</dbReference>
<proteinExistence type="predicted"/>
<organism evidence="1 2">
    <name type="scientific">Paramecium sonneborni</name>
    <dbReference type="NCBI Taxonomy" id="65129"/>
    <lineage>
        <taxon>Eukaryota</taxon>
        <taxon>Sar</taxon>
        <taxon>Alveolata</taxon>
        <taxon>Ciliophora</taxon>
        <taxon>Intramacronucleata</taxon>
        <taxon>Oligohymenophorea</taxon>
        <taxon>Peniculida</taxon>
        <taxon>Parameciidae</taxon>
        <taxon>Paramecium</taxon>
    </lineage>
</organism>
<protein>
    <submittedName>
        <fullName evidence="1">Uncharacterized protein</fullName>
    </submittedName>
</protein>
<gene>
    <name evidence="1" type="ORF">PSON_ATCC_30995.1.T1120176</name>
</gene>
<accession>A0A8S1QQG3</accession>
<comment type="caution">
    <text evidence="1">The sequence shown here is derived from an EMBL/GenBank/DDBJ whole genome shotgun (WGS) entry which is preliminary data.</text>
</comment>